<protein>
    <recommendedName>
        <fullName evidence="2">SAP domain-containing protein</fullName>
    </recommendedName>
</protein>
<feature type="region of interest" description="Disordered" evidence="1">
    <location>
        <begin position="935"/>
        <end position="986"/>
    </location>
</feature>
<dbReference type="AlphaFoldDB" id="A0A0C3QK33"/>
<evidence type="ECO:0000313" key="3">
    <source>
        <dbReference type="EMBL" id="KIO26669.1"/>
    </source>
</evidence>
<feature type="compositionally biased region" description="Low complexity" evidence="1">
    <location>
        <begin position="809"/>
        <end position="826"/>
    </location>
</feature>
<feature type="compositionally biased region" description="Basic residues" evidence="1">
    <location>
        <begin position="572"/>
        <end position="582"/>
    </location>
</feature>
<feature type="compositionally biased region" description="Low complexity" evidence="1">
    <location>
        <begin position="213"/>
        <end position="236"/>
    </location>
</feature>
<feature type="compositionally biased region" description="Low complexity" evidence="1">
    <location>
        <begin position="632"/>
        <end position="645"/>
    </location>
</feature>
<feature type="region of interest" description="Disordered" evidence="1">
    <location>
        <begin position="51"/>
        <end position="129"/>
    </location>
</feature>
<dbReference type="STRING" id="1051891.A0A0C3QK33"/>
<keyword evidence="4" id="KW-1185">Reference proteome</keyword>
<feature type="compositionally biased region" description="Acidic residues" evidence="1">
    <location>
        <begin position="271"/>
        <end position="280"/>
    </location>
</feature>
<organism evidence="3 4">
    <name type="scientific">Tulasnella calospora MUT 4182</name>
    <dbReference type="NCBI Taxonomy" id="1051891"/>
    <lineage>
        <taxon>Eukaryota</taxon>
        <taxon>Fungi</taxon>
        <taxon>Dikarya</taxon>
        <taxon>Basidiomycota</taxon>
        <taxon>Agaricomycotina</taxon>
        <taxon>Agaricomycetes</taxon>
        <taxon>Cantharellales</taxon>
        <taxon>Tulasnellaceae</taxon>
        <taxon>Tulasnella</taxon>
    </lineage>
</organism>
<feature type="region of interest" description="Disordered" evidence="1">
    <location>
        <begin position="328"/>
        <end position="353"/>
    </location>
</feature>
<evidence type="ECO:0000259" key="2">
    <source>
        <dbReference type="PROSITE" id="PS50800"/>
    </source>
</evidence>
<feature type="compositionally biased region" description="Acidic residues" evidence="1">
    <location>
        <begin position="68"/>
        <end position="82"/>
    </location>
</feature>
<feature type="compositionally biased region" description="Polar residues" evidence="1">
    <location>
        <begin position="83"/>
        <end position="101"/>
    </location>
</feature>
<reference evidence="4" key="2">
    <citation type="submission" date="2015-01" db="EMBL/GenBank/DDBJ databases">
        <title>Evolutionary Origins and Diversification of the Mycorrhizal Mutualists.</title>
        <authorList>
            <consortium name="DOE Joint Genome Institute"/>
            <consortium name="Mycorrhizal Genomics Consortium"/>
            <person name="Kohler A."/>
            <person name="Kuo A."/>
            <person name="Nagy L.G."/>
            <person name="Floudas D."/>
            <person name="Copeland A."/>
            <person name="Barry K.W."/>
            <person name="Cichocki N."/>
            <person name="Veneault-Fourrey C."/>
            <person name="LaButti K."/>
            <person name="Lindquist E.A."/>
            <person name="Lipzen A."/>
            <person name="Lundell T."/>
            <person name="Morin E."/>
            <person name="Murat C."/>
            <person name="Riley R."/>
            <person name="Ohm R."/>
            <person name="Sun H."/>
            <person name="Tunlid A."/>
            <person name="Henrissat B."/>
            <person name="Grigoriev I.V."/>
            <person name="Hibbett D.S."/>
            <person name="Martin F."/>
        </authorList>
    </citation>
    <scope>NUCLEOTIDE SEQUENCE [LARGE SCALE GENOMIC DNA]</scope>
    <source>
        <strain evidence="4">MUT 4182</strain>
    </source>
</reference>
<feature type="compositionally biased region" description="Low complexity" evidence="1">
    <location>
        <begin position="667"/>
        <end position="681"/>
    </location>
</feature>
<dbReference type="SUPFAM" id="SSF68906">
    <property type="entry name" value="SAP domain"/>
    <property type="match status" value="1"/>
</dbReference>
<dbReference type="Pfam" id="PF02037">
    <property type="entry name" value="SAP"/>
    <property type="match status" value="1"/>
</dbReference>
<feature type="compositionally biased region" description="Low complexity" evidence="1">
    <location>
        <begin position="967"/>
        <end position="980"/>
    </location>
</feature>
<dbReference type="HOGENOM" id="CLU_283313_0_0_1"/>
<accession>A0A0C3QK33</accession>
<sequence>MSSNEILFNSAALHSLKRAQLVKICKRHGLKASGKNAELIQRLEEYAKNLSDDSAIPGAFDVPTSDAPGDDDDEENEDEDDNASTTTKTPSRNLGTVSTRPSEPWSVLDEDDEPKGLFPTVNSQQTGKTTIAITTTGLAEFGTETQPEPKSSSVGSSLRAFATSLKRVATIGSSSSLKSKSSSQDVQNPEPAPTSAPARSSPSPSPEPPVPQPTTYCPDPSLASSTIRLIPSSSSTNLLSKAGESTSSDSGTKNDTSDSNEFMVPTKFDDDSSCDEDFGTEDPSQKRKSSLYPELPEFARITAAASAANLLPGGFPSVGFSNFSFAAAPTSPTTDDQPAPTTGAPVPPGVPNTTMAASIMEEMNRQMGIDPNSSAAIGFGIFEKKPTLPSTTIAPPKGEERFNKAHDGLFDKMDSIANHYAARRNPSKARKPVSRNSTTSKPRSSLSATPSAAKRRSKANEAGKRASRSSLVVANEKRLFSPPPAGSSVPQDDVPMEADETDESFAHVGFVTGGDGKKRVTICSPEDDEEDDKDQAMPGGFFDGPSTSKPATPRPSKQVKVVNATPAEKRKLNQAKAKRRSSAARASMGRASIVGAAAVKQVAPQPAKTGGKFGFLKSGAKLVKSLWAGSKATTAAKPAPVAPAAAKEKSRVWGYGGGPAADKGKAKATVGTTASTAAGAKSPPPSTAAVQKLTSPALAVPTTAPANPAAPKTTAATGARTSNPGLAPRPDGGLPKRRIVSGGSSAGTRKSSSVSTTGIGFRSITTARPPVPPPMGVSPIGSSRTRPSSLATGKAAASTSNPARNSSAGPAGKKSSVPPSKSAAGSNFGFDLDRARSPPGPGVKKPSTLTMPTAASLAKMQSNVKPPANENQSVKSPCAPSFHNFGFKGSPARSSNVATAAAGATSPKVAMRSGIPSPFKMPSTLGAITNTVAKTDGDGDQAMADDQDDDFNVPPSKSAASTVNTISSSVSGASVRSSRSLGKRPKIERAKVMARLEEKRAAAAAAATATTSSGAAGSRSSVIGLPAAIRDPTLAQANIRRSHGTAALAGTPTRRRKDIELAVQLSAKKASIRKSEVAAKARMSQTSDVSMSSIYGGVEM</sequence>
<feature type="compositionally biased region" description="Polar residues" evidence="1">
    <location>
        <begin position="143"/>
        <end position="156"/>
    </location>
</feature>
<proteinExistence type="predicted"/>
<feature type="region of interest" description="Disordered" evidence="1">
    <location>
        <begin position="170"/>
        <end position="291"/>
    </location>
</feature>
<dbReference type="PROSITE" id="PS50800">
    <property type="entry name" value="SAP"/>
    <property type="match status" value="1"/>
</dbReference>
<evidence type="ECO:0000256" key="1">
    <source>
        <dbReference type="SAM" id="MobiDB-lite"/>
    </source>
</evidence>
<dbReference type="InterPro" id="IPR036361">
    <property type="entry name" value="SAP_dom_sf"/>
</dbReference>
<dbReference type="SMART" id="SM00513">
    <property type="entry name" value="SAP"/>
    <property type="match status" value="1"/>
</dbReference>
<feature type="compositionally biased region" description="Polar residues" evidence="1">
    <location>
        <begin position="237"/>
        <end position="260"/>
    </location>
</feature>
<feature type="region of interest" description="Disordered" evidence="1">
    <location>
        <begin position="138"/>
        <end position="157"/>
    </location>
</feature>
<feature type="compositionally biased region" description="Polar residues" evidence="1">
    <location>
        <begin position="742"/>
        <end position="766"/>
    </location>
</feature>
<dbReference type="InterPro" id="IPR003034">
    <property type="entry name" value="SAP_dom"/>
</dbReference>
<gene>
    <name evidence="3" type="ORF">M407DRAFT_24108</name>
</gene>
<feature type="region of interest" description="Disordered" evidence="1">
    <location>
        <begin position="415"/>
        <end position="587"/>
    </location>
</feature>
<feature type="compositionally biased region" description="Polar residues" evidence="1">
    <location>
        <begin position="434"/>
        <end position="450"/>
    </location>
</feature>
<feature type="compositionally biased region" description="Low complexity" evidence="1">
    <location>
        <begin position="193"/>
        <end position="202"/>
    </location>
</feature>
<dbReference type="Proteomes" id="UP000054248">
    <property type="component" value="Unassembled WGS sequence"/>
</dbReference>
<feature type="region of interest" description="Disordered" evidence="1">
    <location>
        <begin position="632"/>
        <end position="917"/>
    </location>
</feature>
<feature type="compositionally biased region" description="Pro residues" evidence="1">
    <location>
        <begin position="203"/>
        <end position="212"/>
    </location>
</feature>
<name>A0A0C3QK33_9AGAM</name>
<feature type="compositionally biased region" description="Acidic residues" evidence="1">
    <location>
        <begin position="494"/>
        <end position="503"/>
    </location>
</feature>
<feature type="compositionally biased region" description="Basic residues" evidence="1">
    <location>
        <begin position="421"/>
        <end position="433"/>
    </location>
</feature>
<feature type="region of interest" description="Disordered" evidence="1">
    <location>
        <begin position="386"/>
        <end position="405"/>
    </location>
</feature>
<dbReference type="OrthoDB" id="5964929at2759"/>
<dbReference type="EMBL" id="KN823021">
    <property type="protein sequence ID" value="KIO26669.1"/>
    <property type="molecule type" value="Genomic_DNA"/>
</dbReference>
<feature type="compositionally biased region" description="Polar residues" evidence="1">
    <location>
        <begin position="784"/>
        <end position="808"/>
    </location>
</feature>
<evidence type="ECO:0000313" key="4">
    <source>
        <dbReference type="Proteomes" id="UP000054248"/>
    </source>
</evidence>
<feature type="compositionally biased region" description="Low complexity" evidence="1">
    <location>
        <begin position="173"/>
        <end position="183"/>
    </location>
</feature>
<feature type="compositionally biased region" description="Polar residues" evidence="1">
    <location>
        <begin position="847"/>
        <end position="875"/>
    </location>
</feature>
<feature type="compositionally biased region" description="Low complexity" evidence="1">
    <location>
        <begin position="694"/>
        <end position="721"/>
    </location>
</feature>
<dbReference type="Gene3D" id="1.10.720.30">
    <property type="entry name" value="SAP domain"/>
    <property type="match status" value="1"/>
</dbReference>
<feature type="domain" description="SAP" evidence="2">
    <location>
        <begin position="13"/>
        <end position="47"/>
    </location>
</feature>
<reference evidence="3 4" key="1">
    <citation type="submission" date="2014-04" db="EMBL/GenBank/DDBJ databases">
        <authorList>
            <consortium name="DOE Joint Genome Institute"/>
            <person name="Kuo A."/>
            <person name="Girlanda M."/>
            <person name="Perotto S."/>
            <person name="Kohler A."/>
            <person name="Nagy L.G."/>
            <person name="Floudas D."/>
            <person name="Copeland A."/>
            <person name="Barry K.W."/>
            <person name="Cichocki N."/>
            <person name="Veneault-Fourrey C."/>
            <person name="LaButti K."/>
            <person name="Lindquist E.A."/>
            <person name="Lipzen A."/>
            <person name="Lundell T."/>
            <person name="Morin E."/>
            <person name="Murat C."/>
            <person name="Sun H."/>
            <person name="Tunlid A."/>
            <person name="Henrissat B."/>
            <person name="Grigoriev I.V."/>
            <person name="Hibbett D.S."/>
            <person name="Martin F."/>
            <person name="Nordberg H.P."/>
            <person name="Cantor M.N."/>
            <person name="Hua S.X."/>
        </authorList>
    </citation>
    <scope>NUCLEOTIDE SEQUENCE [LARGE SCALE GENOMIC DNA]</scope>
    <source>
        <strain evidence="3 4">MUT 4182</strain>
    </source>
</reference>